<keyword evidence="2" id="KW-1185">Reference proteome</keyword>
<gene>
    <name evidence="1" type="ORF">MOV08_35435</name>
</gene>
<protein>
    <submittedName>
        <fullName evidence="1">Uncharacterized protein</fullName>
    </submittedName>
</protein>
<organism evidence="1 2">
    <name type="scientific">Streptomyces yunnanensis</name>
    <dbReference type="NCBI Taxonomy" id="156453"/>
    <lineage>
        <taxon>Bacteria</taxon>
        <taxon>Bacillati</taxon>
        <taxon>Actinomycetota</taxon>
        <taxon>Actinomycetes</taxon>
        <taxon>Kitasatosporales</taxon>
        <taxon>Streptomycetaceae</taxon>
        <taxon>Streptomyces</taxon>
    </lineage>
</organism>
<dbReference type="Proteomes" id="UP001218629">
    <property type="component" value="Chromosome"/>
</dbReference>
<accession>A0ABY8AH42</accession>
<evidence type="ECO:0000313" key="2">
    <source>
        <dbReference type="Proteomes" id="UP001218629"/>
    </source>
</evidence>
<sequence>MYLPANGSAPVLPTKTREGLVEYLRVDLAPEEAATRTGITLDALHAVANADGNLAVALAGRNPHARCGQAIQQRADVPRGVALGISLAGAARTAGVAAATVIAWSANDARFKATLDAVGAPVDSSTAKQVVA</sequence>
<dbReference type="RefSeq" id="WP_275310330.1">
    <property type="nucleotide sequence ID" value="NZ_CP095749.1"/>
</dbReference>
<proteinExistence type="predicted"/>
<evidence type="ECO:0000313" key="1">
    <source>
        <dbReference type="EMBL" id="WEB44059.1"/>
    </source>
</evidence>
<name>A0ABY8AH42_9ACTN</name>
<dbReference type="EMBL" id="CP095749">
    <property type="protein sequence ID" value="WEB44059.1"/>
    <property type="molecule type" value="Genomic_DNA"/>
</dbReference>
<reference evidence="1 2" key="1">
    <citation type="submission" date="2022-03" db="EMBL/GenBank/DDBJ databases">
        <title>Streptomyces yunnanensis P86,complete genome.</title>
        <authorList>
            <person name="Chen S."/>
            <person name="Zhang Q."/>
        </authorList>
    </citation>
    <scope>NUCLEOTIDE SEQUENCE [LARGE SCALE GENOMIC DNA]</scope>
    <source>
        <strain evidence="1 2">P86</strain>
    </source>
</reference>